<proteinExistence type="predicted"/>
<feature type="transmembrane region" description="Helical" evidence="1">
    <location>
        <begin position="184"/>
        <end position="203"/>
    </location>
</feature>
<feature type="transmembrane region" description="Helical" evidence="1">
    <location>
        <begin position="69"/>
        <end position="87"/>
    </location>
</feature>
<keyword evidence="1" id="KW-1133">Transmembrane helix</keyword>
<dbReference type="Proteomes" id="UP000886785">
    <property type="component" value="Unassembled WGS sequence"/>
</dbReference>
<dbReference type="EMBL" id="DVHF01000122">
    <property type="protein sequence ID" value="HIR57983.1"/>
    <property type="molecule type" value="Genomic_DNA"/>
</dbReference>
<feature type="transmembrane region" description="Helical" evidence="1">
    <location>
        <begin position="121"/>
        <end position="150"/>
    </location>
</feature>
<organism evidence="2 3">
    <name type="scientific">Candidatus Gallacutalibacter pullicola</name>
    <dbReference type="NCBI Taxonomy" id="2840830"/>
    <lineage>
        <taxon>Bacteria</taxon>
        <taxon>Bacillati</taxon>
        <taxon>Bacillota</taxon>
        <taxon>Clostridia</taxon>
        <taxon>Eubacteriales</taxon>
        <taxon>Candidatus Gallacutalibacter</taxon>
    </lineage>
</organism>
<keyword evidence="1" id="KW-0812">Transmembrane</keyword>
<dbReference type="Pfam" id="PF05857">
    <property type="entry name" value="TraX"/>
    <property type="match status" value="1"/>
</dbReference>
<comment type="caution">
    <text evidence="2">The sequence shown here is derived from an EMBL/GenBank/DDBJ whole genome shotgun (WGS) entry which is preliminary data.</text>
</comment>
<feature type="transmembrane region" description="Helical" evidence="1">
    <location>
        <begin position="41"/>
        <end position="62"/>
    </location>
</feature>
<evidence type="ECO:0000313" key="2">
    <source>
        <dbReference type="EMBL" id="HIR57983.1"/>
    </source>
</evidence>
<feature type="transmembrane region" description="Helical" evidence="1">
    <location>
        <begin position="93"/>
        <end position="114"/>
    </location>
</feature>
<feature type="transmembrane region" description="Helical" evidence="1">
    <location>
        <begin position="215"/>
        <end position="234"/>
    </location>
</feature>
<gene>
    <name evidence="2" type="ORF">IAA54_09965</name>
</gene>
<sequence length="235" mass="27101">MEMAEARLKTNLDTNFIKLIAILSMTVDHVGSAFFPEYPAFRWIGRIAFPLFCYCMTVGMLYTHDIKKYALRLGAFALISQPFWILAFHADDIAGNLLNLNIFFTLLVSLLSVWGFKEKKWWLFAAGLILLNVINFDYAMTGLILMLIFYLCRNKPWLGAVIYAITYLPALWGGSLEDPLALKIGDWAIGFEIFALLALPFIYAHTRLNPRVSKWFFYIYYPAHLLVIFLIKMIL</sequence>
<name>A0A9D1J248_9FIRM</name>
<reference evidence="2" key="1">
    <citation type="submission" date="2020-10" db="EMBL/GenBank/DDBJ databases">
        <authorList>
            <person name="Gilroy R."/>
        </authorList>
    </citation>
    <scope>NUCLEOTIDE SEQUENCE</scope>
    <source>
        <strain evidence="2">ChiSjej1B19-7085</strain>
    </source>
</reference>
<protein>
    <submittedName>
        <fullName evidence="2">Fimbrial assembly protein</fullName>
    </submittedName>
</protein>
<evidence type="ECO:0000256" key="1">
    <source>
        <dbReference type="SAM" id="Phobius"/>
    </source>
</evidence>
<reference evidence="2" key="2">
    <citation type="journal article" date="2021" name="PeerJ">
        <title>Extensive microbial diversity within the chicken gut microbiome revealed by metagenomics and culture.</title>
        <authorList>
            <person name="Gilroy R."/>
            <person name="Ravi A."/>
            <person name="Getino M."/>
            <person name="Pursley I."/>
            <person name="Horton D.L."/>
            <person name="Alikhan N.F."/>
            <person name="Baker D."/>
            <person name="Gharbi K."/>
            <person name="Hall N."/>
            <person name="Watson M."/>
            <person name="Adriaenssens E.M."/>
            <person name="Foster-Nyarko E."/>
            <person name="Jarju S."/>
            <person name="Secka A."/>
            <person name="Antonio M."/>
            <person name="Oren A."/>
            <person name="Chaudhuri R.R."/>
            <person name="La Ragione R."/>
            <person name="Hildebrand F."/>
            <person name="Pallen M.J."/>
        </authorList>
    </citation>
    <scope>NUCLEOTIDE SEQUENCE</scope>
    <source>
        <strain evidence="2">ChiSjej1B19-7085</strain>
    </source>
</reference>
<keyword evidence="1" id="KW-0472">Membrane</keyword>
<dbReference type="InterPro" id="IPR008875">
    <property type="entry name" value="TraX"/>
</dbReference>
<accession>A0A9D1J248</accession>
<dbReference type="AlphaFoldDB" id="A0A9D1J248"/>
<evidence type="ECO:0000313" key="3">
    <source>
        <dbReference type="Proteomes" id="UP000886785"/>
    </source>
</evidence>